<dbReference type="EMBL" id="DVIT01000013">
    <property type="protein sequence ID" value="HIS46563.1"/>
    <property type="molecule type" value="Genomic_DNA"/>
</dbReference>
<evidence type="ECO:0000313" key="2">
    <source>
        <dbReference type="Proteomes" id="UP000823927"/>
    </source>
</evidence>
<proteinExistence type="predicted"/>
<dbReference type="SUPFAM" id="SSF75138">
    <property type="entry name" value="HprK N-terminal domain-like"/>
    <property type="match status" value="1"/>
</dbReference>
<name>A0A9D1F2Z8_9FIRM</name>
<comment type="caution">
    <text evidence="1">The sequence shown here is derived from an EMBL/GenBank/DDBJ whole genome shotgun (WGS) entry which is preliminary data.</text>
</comment>
<dbReference type="Proteomes" id="UP000823927">
    <property type="component" value="Unassembled WGS sequence"/>
</dbReference>
<accession>A0A9D1F2Z8</accession>
<dbReference type="Gene3D" id="3.40.1390.20">
    <property type="entry name" value="HprK N-terminal domain-like"/>
    <property type="match status" value="1"/>
</dbReference>
<evidence type="ECO:0000313" key="1">
    <source>
        <dbReference type="EMBL" id="HIS46563.1"/>
    </source>
</evidence>
<dbReference type="InterPro" id="IPR028979">
    <property type="entry name" value="Ser_kin/Pase_Hpr-like_N_sf"/>
</dbReference>
<gene>
    <name evidence="1" type="ORF">IAB46_03210</name>
</gene>
<reference evidence="1" key="1">
    <citation type="submission" date="2020-10" db="EMBL/GenBank/DDBJ databases">
        <authorList>
            <person name="Gilroy R."/>
        </authorList>
    </citation>
    <scope>NUCLEOTIDE SEQUENCE</scope>
    <source>
        <strain evidence="1">CHK178-757</strain>
    </source>
</reference>
<sequence>MTVQTLIDRDIFTRICIPSNTDRSISVPFCCDLLSIAMSRAPQDCAWVTVMANLNTLAVAALTDCACIILAEGTAFDDVCRQRAIQEEIPVFSTTMPVFDAALKIWQLLGES</sequence>
<reference evidence="1" key="2">
    <citation type="journal article" date="2021" name="PeerJ">
        <title>Extensive microbial diversity within the chicken gut microbiome revealed by metagenomics and culture.</title>
        <authorList>
            <person name="Gilroy R."/>
            <person name="Ravi A."/>
            <person name="Getino M."/>
            <person name="Pursley I."/>
            <person name="Horton D.L."/>
            <person name="Alikhan N.F."/>
            <person name="Baker D."/>
            <person name="Gharbi K."/>
            <person name="Hall N."/>
            <person name="Watson M."/>
            <person name="Adriaenssens E.M."/>
            <person name="Foster-Nyarko E."/>
            <person name="Jarju S."/>
            <person name="Secka A."/>
            <person name="Antonio M."/>
            <person name="Oren A."/>
            <person name="Chaudhuri R.R."/>
            <person name="La Ragione R."/>
            <person name="Hildebrand F."/>
            <person name="Pallen M.J."/>
        </authorList>
    </citation>
    <scope>NUCLEOTIDE SEQUENCE</scope>
    <source>
        <strain evidence="1">CHK178-757</strain>
    </source>
</reference>
<dbReference type="AlphaFoldDB" id="A0A9D1F2Z8"/>
<protein>
    <recommendedName>
        <fullName evidence="3">DRTGG domain-containing protein</fullName>
    </recommendedName>
</protein>
<evidence type="ECO:0008006" key="3">
    <source>
        <dbReference type="Google" id="ProtNLM"/>
    </source>
</evidence>
<organism evidence="1 2">
    <name type="scientific">Candidatus Scybalocola faecigallinarum</name>
    <dbReference type="NCBI Taxonomy" id="2840941"/>
    <lineage>
        <taxon>Bacteria</taxon>
        <taxon>Bacillati</taxon>
        <taxon>Bacillota</taxon>
        <taxon>Clostridia</taxon>
        <taxon>Lachnospirales</taxon>
        <taxon>Lachnospiraceae</taxon>
        <taxon>Lachnospiraceae incertae sedis</taxon>
        <taxon>Candidatus Scybalocola (ex Gilroy et al. 2021)</taxon>
    </lineage>
</organism>